<dbReference type="EMBL" id="PKPP01004132">
    <property type="protein sequence ID" value="PWA65916.1"/>
    <property type="molecule type" value="Genomic_DNA"/>
</dbReference>
<gene>
    <name evidence="4" type="ORF">CTI12_AA330200</name>
</gene>
<dbReference type="PANTHER" id="PTHR32285">
    <property type="entry name" value="PROTEIN TRICHOME BIREFRINGENCE-LIKE 9-RELATED"/>
    <property type="match status" value="1"/>
</dbReference>
<evidence type="ECO:0000313" key="4">
    <source>
        <dbReference type="EMBL" id="PWA65916.1"/>
    </source>
</evidence>
<dbReference type="GO" id="GO:0016413">
    <property type="term" value="F:O-acetyltransferase activity"/>
    <property type="evidence" value="ECO:0007669"/>
    <property type="project" value="InterPro"/>
</dbReference>
<dbReference type="PANTHER" id="PTHR32285:SF28">
    <property type="entry name" value="XYLOGLUCAN O-ACETYLTRANSFERASE 2"/>
    <property type="match status" value="1"/>
</dbReference>
<feature type="coiled-coil region" evidence="2">
    <location>
        <begin position="27"/>
        <end position="62"/>
    </location>
</feature>
<dbReference type="STRING" id="35608.A0A2U1MXH1"/>
<dbReference type="InterPro" id="IPR026057">
    <property type="entry name" value="TBL_C"/>
</dbReference>
<keyword evidence="5" id="KW-1185">Reference proteome</keyword>
<dbReference type="InterPro" id="IPR029962">
    <property type="entry name" value="TBL"/>
</dbReference>
<sequence>MLRTFSPSHFENGTWDNGGNCNRTNPLKDYEVESSEFYREISRMQNEEIERANKECLEKEKRFKVMDITMVMAMRADGHPRSHWGNKWMKGYNDCVQWCLPGPIDVWNDFLMAHLIS</sequence>
<evidence type="ECO:0000256" key="2">
    <source>
        <dbReference type="SAM" id="Coils"/>
    </source>
</evidence>
<feature type="domain" description="Trichome birefringence-like C-terminal" evidence="3">
    <location>
        <begin position="1"/>
        <end position="113"/>
    </location>
</feature>
<name>A0A2U1MXH1_ARTAN</name>
<reference evidence="4 5" key="1">
    <citation type="journal article" date="2018" name="Mol. Plant">
        <title>The genome of Artemisia annua provides insight into the evolution of Asteraceae family and artemisinin biosynthesis.</title>
        <authorList>
            <person name="Shen Q."/>
            <person name="Zhang L."/>
            <person name="Liao Z."/>
            <person name="Wang S."/>
            <person name="Yan T."/>
            <person name="Shi P."/>
            <person name="Liu M."/>
            <person name="Fu X."/>
            <person name="Pan Q."/>
            <person name="Wang Y."/>
            <person name="Lv Z."/>
            <person name="Lu X."/>
            <person name="Zhang F."/>
            <person name="Jiang W."/>
            <person name="Ma Y."/>
            <person name="Chen M."/>
            <person name="Hao X."/>
            <person name="Li L."/>
            <person name="Tang Y."/>
            <person name="Lv G."/>
            <person name="Zhou Y."/>
            <person name="Sun X."/>
            <person name="Brodelius P.E."/>
            <person name="Rose J.K.C."/>
            <person name="Tang K."/>
        </authorList>
    </citation>
    <scope>NUCLEOTIDE SEQUENCE [LARGE SCALE GENOMIC DNA]</scope>
    <source>
        <strain evidence="5">cv. Huhao1</strain>
        <tissue evidence="4">Leaf</tissue>
    </source>
</reference>
<dbReference type="Pfam" id="PF13839">
    <property type="entry name" value="PC-Esterase"/>
    <property type="match status" value="1"/>
</dbReference>
<dbReference type="GO" id="GO:0005794">
    <property type="term" value="C:Golgi apparatus"/>
    <property type="evidence" value="ECO:0007669"/>
    <property type="project" value="TreeGrafter"/>
</dbReference>
<dbReference type="OrthoDB" id="630188at2759"/>
<organism evidence="4 5">
    <name type="scientific">Artemisia annua</name>
    <name type="common">Sweet wormwood</name>
    <dbReference type="NCBI Taxonomy" id="35608"/>
    <lineage>
        <taxon>Eukaryota</taxon>
        <taxon>Viridiplantae</taxon>
        <taxon>Streptophyta</taxon>
        <taxon>Embryophyta</taxon>
        <taxon>Tracheophyta</taxon>
        <taxon>Spermatophyta</taxon>
        <taxon>Magnoliopsida</taxon>
        <taxon>eudicotyledons</taxon>
        <taxon>Gunneridae</taxon>
        <taxon>Pentapetalae</taxon>
        <taxon>asterids</taxon>
        <taxon>campanulids</taxon>
        <taxon>Asterales</taxon>
        <taxon>Asteraceae</taxon>
        <taxon>Asteroideae</taxon>
        <taxon>Anthemideae</taxon>
        <taxon>Artemisiinae</taxon>
        <taxon>Artemisia</taxon>
    </lineage>
</organism>
<accession>A0A2U1MXH1</accession>
<dbReference type="Proteomes" id="UP000245207">
    <property type="component" value="Unassembled WGS sequence"/>
</dbReference>
<comment type="similarity">
    <text evidence="1">Belongs to the PC-esterase family. TBL subfamily.</text>
</comment>
<proteinExistence type="inferred from homology"/>
<evidence type="ECO:0000259" key="3">
    <source>
        <dbReference type="Pfam" id="PF13839"/>
    </source>
</evidence>
<comment type="caution">
    <text evidence="4">The sequence shown here is derived from an EMBL/GenBank/DDBJ whole genome shotgun (WGS) entry which is preliminary data.</text>
</comment>
<dbReference type="AlphaFoldDB" id="A0A2U1MXH1"/>
<keyword evidence="2" id="KW-0175">Coiled coil</keyword>
<protein>
    <recommendedName>
        <fullName evidence="3">Trichome birefringence-like C-terminal domain-containing protein</fullName>
    </recommendedName>
</protein>
<evidence type="ECO:0000256" key="1">
    <source>
        <dbReference type="ARBA" id="ARBA00007727"/>
    </source>
</evidence>
<evidence type="ECO:0000313" key="5">
    <source>
        <dbReference type="Proteomes" id="UP000245207"/>
    </source>
</evidence>